<dbReference type="Gene3D" id="3.10.170.10">
    <property type="match status" value="1"/>
</dbReference>
<dbReference type="PRINTS" id="PR00730">
    <property type="entry name" value="THERMOLYSIN"/>
</dbReference>
<evidence type="ECO:0000256" key="5">
    <source>
        <dbReference type="ARBA" id="ARBA00022801"/>
    </source>
</evidence>
<evidence type="ECO:0000313" key="14">
    <source>
        <dbReference type="EMBL" id="SEI64879.1"/>
    </source>
</evidence>
<evidence type="ECO:0000256" key="2">
    <source>
        <dbReference type="ARBA" id="ARBA00022670"/>
    </source>
</evidence>
<feature type="domain" description="Peptidase M4 C-terminal" evidence="11">
    <location>
        <begin position="400"/>
        <end position="594"/>
    </location>
</feature>
<dbReference type="AlphaFoldDB" id="A0A1H6SAI8"/>
<dbReference type="GO" id="GO:0046872">
    <property type="term" value="F:metal ion binding"/>
    <property type="evidence" value="ECO:0007669"/>
    <property type="project" value="UniProtKB-KW"/>
</dbReference>
<dbReference type="Gene3D" id="3.10.450.490">
    <property type="match status" value="1"/>
</dbReference>
<dbReference type="InterPro" id="IPR001570">
    <property type="entry name" value="Peptidase_M4_C_domain"/>
</dbReference>
<proteinExistence type="inferred from homology"/>
<dbReference type="RefSeq" id="WP_091309897.1">
    <property type="nucleotide sequence ID" value="NZ_CBCSJU010000002.1"/>
</dbReference>
<keyword evidence="3" id="KW-0479">Metal-binding</keyword>
<keyword evidence="15" id="KW-1185">Reference proteome</keyword>
<reference evidence="15" key="1">
    <citation type="submission" date="2016-10" db="EMBL/GenBank/DDBJ databases">
        <authorList>
            <person name="Varghese N."/>
            <person name="Submissions S."/>
        </authorList>
    </citation>
    <scope>NUCLEOTIDE SEQUENCE [LARGE SCALE GENOMIC DNA]</scope>
    <source>
        <strain evidence="15">DSM 17934</strain>
    </source>
</reference>
<evidence type="ECO:0000259" key="13">
    <source>
        <dbReference type="Pfam" id="PF18962"/>
    </source>
</evidence>
<gene>
    <name evidence="14" type="ORF">SAMN05660918_1276</name>
</gene>
<organism evidence="14 15">
    <name type="scientific">Flavobacterium terrigena</name>
    <dbReference type="NCBI Taxonomy" id="402734"/>
    <lineage>
        <taxon>Bacteria</taxon>
        <taxon>Pseudomonadati</taxon>
        <taxon>Bacteroidota</taxon>
        <taxon>Flavobacteriia</taxon>
        <taxon>Flavobacteriales</taxon>
        <taxon>Flavobacteriaceae</taxon>
        <taxon>Flavobacterium</taxon>
    </lineage>
</organism>
<evidence type="ECO:0000256" key="3">
    <source>
        <dbReference type="ARBA" id="ARBA00022723"/>
    </source>
</evidence>
<evidence type="ECO:0000256" key="6">
    <source>
        <dbReference type="ARBA" id="ARBA00022833"/>
    </source>
</evidence>
<evidence type="ECO:0000259" key="10">
    <source>
        <dbReference type="Pfam" id="PF01447"/>
    </source>
</evidence>
<dbReference type="InterPro" id="IPR011096">
    <property type="entry name" value="FTP_domain"/>
</dbReference>
<feature type="signal peptide" evidence="9">
    <location>
        <begin position="1"/>
        <end position="21"/>
    </location>
</feature>
<feature type="active site" evidence="8">
    <location>
        <position position="390"/>
    </location>
</feature>
<name>A0A1H6SAI8_9FLAO</name>
<evidence type="ECO:0000259" key="11">
    <source>
        <dbReference type="Pfam" id="PF02868"/>
    </source>
</evidence>
<sequence>MKINYLKAFGLALLLSSSAYSQKNEKYNGDQAFQKTINLNGFYSSETAIKEFSKLYSLNNLNSFVPKKSTSDEAGFTHQRFQQFYNGIKVEFGTLITHMKDGNIVSVNGELYNAEGLNLNSTLLATEAFNKALTFVNAQTYLWEDSVSAEAMNYTKPKGELVVFPIVNSGEVRLAYKFDIYAKTPISRDEIFVDANTGEILYKNPIIKHATHLVSEYEVEQNAKKFEKIALNKENALFTPFVAASAATRYSGTRTIETTQTGPNSYVLNEATRGNGNGIVTYNCEKTDTYPTTNFVDNDNNWIEHNNTNKDNAALDAHWGAEKTYDFWKEIFNRNSFDDEGAQIKSYVHYDNTPATTAGYQNAFWNGSVMTYGDGSTWNVLTAIDVCGHEIGHAVCSYTANLAYQNQSGAMNEGLSDIWGVCIEQYGRNGNLNSPVDTANPGTSAIWKIGEDITSTALRSVSYPRSKGNPDTFKGTSYSATADDGTCTPSQANDNCGVHNNSGVLNHWFYIVTAGKAGTNNAPASSGGPFAYNVSGIGMAKSSQITYYAERDYLTSNATFMDMRNATIAVASSLYCATSPEVQSVTKAWKAVNVGANYVGYANDVALKSISGGNVNVACGATYSPAIIFENSGTAVINSVSISYNIDGGANTTANWTGTLSNCAVQSYTIPVSGLTRGTHVLNVTTTVTSDGNAANNTKSILIVVNDAGTINVTNTFNSASDVLVSIDQNGKTNSVWQRGAVNKTLLTNTVAGSNVYATKLTGNYPDATTSYLVSQCYNLTNLSSPTVSFDMAFDLESNWDIIYFEYSTDSGATWNVLGTSNDASWYNSSRLPDGTDCFNCIGKQWTGNYATAPTGGTGVNGNKRTYTHSLTDLGSTSNAIFRFTFVSDDAANQEGVMIDNFIIQGALSSQSNQIDGFALYPNPTKGKLNISLPTSDKVAVELFDLRGRSIYQNNFEAQGALFTKELDFSATQAGVYILNVKTEGKQVSKRIIIE</sequence>
<comment type="similarity">
    <text evidence="1">Belongs to the peptidase M4 family.</text>
</comment>
<feature type="domain" description="FTP" evidence="12">
    <location>
        <begin position="63"/>
        <end position="111"/>
    </location>
</feature>
<dbReference type="PANTHER" id="PTHR33794:SF1">
    <property type="entry name" value="BACILLOLYSIN"/>
    <property type="match status" value="1"/>
</dbReference>
<keyword evidence="7" id="KW-0482">Metalloprotease</keyword>
<dbReference type="EMBL" id="FNYA01000002">
    <property type="protein sequence ID" value="SEI64879.1"/>
    <property type="molecule type" value="Genomic_DNA"/>
</dbReference>
<dbReference type="Gene3D" id="2.60.120.260">
    <property type="entry name" value="Galactose-binding domain-like"/>
    <property type="match status" value="1"/>
</dbReference>
<dbReference type="InterPro" id="IPR050728">
    <property type="entry name" value="Zinc_Metalloprotease_M4"/>
</dbReference>
<feature type="active site" description="Proton donor" evidence="8">
    <location>
        <position position="499"/>
    </location>
</feature>
<dbReference type="Gene3D" id="1.10.390.10">
    <property type="entry name" value="Neutral Protease Domain 2"/>
    <property type="match status" value="1"/>
</dbReference>
<dbReference type="STRING" id="402734.SAMN05660918_1276"/>
<evidence type="ECO:0000313" key="15">
    <source>
        <dbReference type="Proteomes" id="UP000199702"/>
    </source>
</evidence>
<feature type="chain" id="PRO_5011725831" evidence="9">
    <location>
        <begin position="22"/>
        <end position="995"/>
    </location>
</feature>
<dbReference type="Proteomes" id="UP000199702">
    <property type="component" value="Unassembled WGS sequence"/>
</dbReference>
<dbReference type="InterPro" id="IPR026444">
    <property type="entry name" value="Secre_tail"/>
</dbReference>
<keyword evidence="4 9" id="KW-0732">Signal</keyword>
<keyword evidence="2" id="KW-0645">Protease</keyword>
<evidence type="ECO:0000256" key="9">
    <source>
        <dbReference type="SAM" id="SignalP"/>
    </source>
</evidence>
<dbReference type="NCBIfam" id="TIGR04183">
    <property type="entry name" value="Por_Secre_tail"/>
    <property type="match status" value="1"/>
</dbReference>
<evidence type="ECO:0000256" key="7">
    <source>
        <dbReference type="ARBA" id="ARBA00023049"/>
    </source>
</evidence>
<dbReference type="Pfam" id="PF07504">
    <property type="entry name" value="FTP"/>
    <property type="match status" value="1"/>
</dbReference>
<dbReference type="InterPro" id="IPR027268">
    <property type="entry name" value="Peptidase_M4/M1_CTD_sf"/>
</dbReference>
<dbReference type="Pfam" id="PF01447">
    <property type="entry name" value="Peptidase_M4"/>
    <property type="match status" value="1"/>
</dbReference>
<dbReference type="GO" id="GO:0006508">
    <property type="term" value="P:proteolysis"/>
    <property type="evidence" value="ECO:0007669"/>
    <property type="project" value="UniProtKB-KW"/>
</dbReference>
<feature type="domain" description="Peptidase M4" evidence="10">
    <location>
        <begin position="247"/>
        <end position="396"/>
    </location>
</feature>
<dbReference type="CDD" id="cd09597">
    <property type="entry name" value="M4_TLP"/>
    <property type="match status" value="1"/>
</dbReference>
<evidence type="ECO:0000256" key="8">
    <source>
        <dbReference type="PIRSR" id="PIRSR623612-1"/>
    </source>
</evidence>
<protein>
    <submittedName>
        <fullName evidence="14">Por secretion system C-terminal sorting domain-containing protein</fullName>
    </submittedName>
</protein>
<dbReference type="Pfam" id="PF02868">
    <property type="entry name" value="Peptidase_M4_C"/>
    <property type="match status" value="1"/>
</dbReference>
<evidence type="ECO:0000256" key="4">
    <source>
        <dbReference type="ARBA" id="ARBA00022729"/>
    </source>
</evidence>
<dbReference type="Pfam" id="PF18962">
    <property type="entry name" value="Por_Secre_tail"/>
    <property type="match status" value="1"/>
</dbReference>
<dbReference type="PANTHER" id="PTHR33794">
    <property type="entry name" value="BACILLOLYSIN"/>
    <property type="match status" value="1"/>
</dbReference>
<keyword evidence="5" id="KW-0378">Hydrolase</keyword>
<accession>A0A1H6SAI8</accession>
<evidence type="ECO:0000256" key="1">
    <source>
        <dbReference type="ARBA" id="ARBA00009388"/>
    </source>
</evidence>
<dbReference type="OrthoDB" id="291295at2"/>
<dbReference type="InterPro" id="IPR023612">
    <property type="entry name" value="Peptidase_M4"/>
</dbReference>
<dbReference type="SUPFAM" id="SSF55486">
    <property type="entry name" value="Metalloproteases ('zincins'), catalytic domain"/>
    <property type="match status" value="1"/>
</dbReference>
<dbReference type="GO" id="GO:0004222">
    <property type="term" value="F:metalloendopeptidase activity"/>
    <property type="evidence" value="ECO:0007669"/>
    <property type="project" value="InterPro"/>
</dbReference>
<feature type="domain" description="Secretion system C-terminal sorting" evidence="13">
    <location>
        <begin position="920"/>
        <end position="994"/>
    </location>
</feature>
<evidence type="ECO:0000259" key="12">
    <source>
        <dbReference type="Pfam" id="PF07504"/>
    </source>
</evidence>
<dbReference type="InterPro" id="IPR013856">
    <property type="entry name" value="Peptidase_M4_domain"/>
</dbReference>
<keyword evidence="6" id="KW-0862">Zinc</keyword>